<dbReference type="InterPro" id="IPR023473">
    <property type="entry name" value="AMMECR1"/>
</dbReference>
<gene>
    <name evidence="3" type="ORF">X798_02034</name>
</gene>
<reference evidence="3 4" key="1">
    <citation type="submission" date="2015-12" db="EMBL/GenBank/DDBJ databases">
        <title>Draft genome of the nematode, Onchocerca flexuosa.</title>
        <authorList>
            <person name="Mitreva M."/>
        </authorList>
    </citation>
    <scope>NUCLEOTIDE SEQUENCE [LARGE SCALE GENOMIC DNA]</scope>
    <source>
        <strain evidence="3">Red Deer</strain>
    </source>
</reference>
<keyword evidence="1" id="KW-1133">Transmembrane helix</keyword>
<dbReference type="EMBL" id="KZ269983">
    <property type="protein sequence ID" value="OZC10890.1"/>
    <property type="molecule type" value="Genomic_DNA"/>
</dbReference>
<dbReference type="OrthoDB" id="5871443at2759"/>
<keyword evidence="1" id="KW-0472">Membrane</keyword>
<organism evidence="3 4">
    <name type="scientific">Onchocerca flexuosa</name>
    <dbReference type="NCBI Taxonomy" id="387005"/>
    <lineage>
        <taxon>Eukaryota</taxon>
        <taxon>Metazoa</taxon>
        <taxon>Ecdysozoa</taxon>
        <taxon>Nematoda</taxon>
        <taxon>Chromadorea</taxon>
        <taxon>Rhabditida</taxon>
        <taxon>Spirurina</taxon>
        <taxon>Spiruromorpha</taxon>
        <taxon>Filarioidea</taxon>
        <taxon>Onchocercidae</taxon>
        <taxon>Onchocerca</taxon>
    </lineage>
</organism>
<evidence type="ECO:0000259" key="2">
    <source>
        <dbReference type="PROSITE" id="PS51112"/>
    </source>
</evidence>
<dbReference type="Pfam" id="PF01871">
    <property type="entry name" value="AMMECR1"/>
    <property type="match status" value="1"/>
</dbReference>
<dbReference type="PROSITE" id="PS51112">
    <property type="entry name" value="AMMECR1"/>
    <property type="match status" value="1"/>
</dbReference>
<dbReference type="NCBIfam" id="TIGR00296">
    <property type="entry name" value="TIGR00296 family protein"/>
    <property type="match status" value="1"/>
</dbReference>
<evidence type="ECO:0000256" key="1">
    <source>
        <dbReference type="SAM" id="Phobius"/>
    </source>
</evidence>
<dbReference type="PANTHER" id="PTHR13016">
    <property type="entry name" value="AMMECR1 HOMOLOG"/>
    <property type="match status" value="1"/>
</dbReference>
<proteinExistence type="predicted"/>
<dbReference type="Proteomes" id="UP000242913">
    <property type="component" value="Unassembled WGS sequence"/>
</dbReference>
<name>A0A238C1L6_9BILA</name>
<dbReference type="SUPFAM" id="SSF143447">
    <property type="entry name" value="AMMECR1-like"/>
    <property type="match status" value="1"/>
</dbReference>
<dbReference type="InterPro" id="IPR036071">
    <property type="entry name" value="AMMECR1_dom_sf"/>
</dbReference>
<feature type="domain" description="AMMECR1" evidence="2">
    <location>
        <begin position="91"/>
        <end position="285"/>
    </location>
</feature>
<accession>A0A238C1L6</accession>
<dbReference type="PANTHER" id="PTHR13016:SF0">
    <property type="entry name" value="AMME SYNDROME CANDIDATE GENE 1 PROTEIN"/>
    <property type="match status" value="1"/>
</dbReference>
<dbReference type="InterPro" id="IPR027485">
    <property type="entry name" value="AMMECR1_N"/>
</dbReference>
<dbReference type="AlphaFoldDB" id="A0A238C1L6"/>
<evidence type="ECO:0000313" key="4">
    <source>
        <dbReference type="Proteomes" id="UP000242913"/>
    </source>
</evidence>
<protein>
    <recommendedName>
        <fullName evidence="2">AMMECR1 domain-containing protein</fullName>
    </recommendedName>
</protein>
<keyword evidence="4" id="KW-1185">Reference proteome</keyword>
<dbReference type="PROSITE" id="PS51257">
    <property type="entry name" value="PROKAR_LIPOPROTEIN"/>
    <property type="match status" value="1"/>
</dbReference>
<dbReference type="InterPro" id="IPR002733">
    <property type="entry name" value="AMMECR1_domain"/>
</dbReference>
<evidence type="ECO:0000313" key="3">
    <source>
        <dbReference type="EMBL" id="OZC10890.1"/>
    </source>
</evidence>
<sequence>MFSRQNLLLHYSRALLNEKIFCVSHIAIFFVACFVVCKDRFSFLHPRRAAKANLKKRHREHYHITRRLHQHPVLRSTITVSTTCQLEKKPGPISGRIASLHMTAYCFDVLYAALRNHQAPKIPPTIPNEKFPLFVTWKKGYERRLRGCIGTFTNLVLHKGLHEYAIISAFKDSRFDPITLHEVDQLHCTVSILINFEKARDYRDWIVGIHGIRIEFQDNHHYRDAVYLPEVASEQGWDHTETIDNLMRKGGFRGHISEETRMKVNVVRFQSDKVLMSHQEYVDYKSNYGEPVLTDPGGRRVLLQTATLTIFVLNVTVSNECAEQLQRCAIITEEYERLMQERKRFAFLNCFTKQICSYELALFENCFERSVRAVRTSFNREILSSDYFIDSANRYLSALENCFDPTQESTQFPDFKPTLIDEDAIYARTIYSVEYADHLWGLPQLTPTYPYLENSATLACLIKERTGRVFGNGINRFIDSTNLKLNNVNNSCLLEKNEMQCYRRHLSNDKFYQELLIDRDHIIRTCIRNIRLQTRCHSINASRLRACLCSAREEFENRIQTSILQCIQQSHTDHLHRQRQEVQRQWYEQQNKYFRTIQNGQCLCACPYNHMNFSDHEKLKHQVQTDAITD</sequence>
<feature type="transmembrane region" description="Helical" evidence="1">
    <location>
        <begin position="20"/>
        <end position="37"/>
    </location>
</feature>
<keyword evidence="1" id="KW-0812">Transmembrane</keyword>
<dbReference type="Gene3D" id="3.30.700.20">
    <property type="entry name" value="Hypothetical protein ph0010, domain 1"/>
    <property type="match status" value="1"/>
</dbReference>